<dbReference type="Proteomes" id="UP001152798">
    <property type="component" value="Chromosome 7"/>
</dbReference>
<organism evidence="1 2">
    <name type="scientific">Nezara viridula</name>
    <name type="common">Southern green stink bug</name>
    <name type="synonym">Cimex viridulus</name>
    <dbReference type="NCBI Taxonomy" id="85310"/>
    <lineage>
        <taxon>Eukaryota</taxon>
        <taxon>Metazoa</taxon>
        <taxon>Ecdysozoa</taxon>
        <taxon>Arthropoda</taxon>
        <taxon>Hexapoda</taxon>
        <taxon>Insecta</taxon>
        <taxon>Pterygota</taxon>
        <taxon>Neoptera</taxon>
        <taxon>Paraneoptera</taxon>
        <taxon>Hemiptera</taxon>
        <taxon>Heteroptera</taxon>
        <taxon>Panheteroptera</taxon>
        <taxon>Pentatomomorpha</taxon>
        <taxon>Pentatomoidea</taxon>
        <taxon>Pentatomidae</taxon>
        <taxon>Pentatominae</taxon>
        <taxon>Nezara</taxon>
    </lineage>
</organism>
<evidence type="ECO:0000313" key="2">
    <source>
        <dbReference type="Proteomes" id="UP001152798"/>
    </source>
</evidence>
<sequence length="124" mass="14036">MFEGRKIFGRGATGRMGRYCGSIPKKWKMDPPITATNLSLHERFSVFSGSSRTQYNCRPLNNKQLLLRLSKEFVCGKAFSSGRLRLAGSPALDNWRLMKLLALGEEMRIRNRRREDGNVGTVNG</sequence>
<evidence type="ECO:0000313" key="1">
    <source>
        <dbReference type="EMBL" id="CAH1408049.1"/>
    </source>
</evidence>
<proteinExistence type="predicted"/>
<accession>A0A9P0HTT2</accession>
<protein>
    <submittedName>
        <fullName evidence="1">Uncharacterized protein</fullName>
    </submittedName>
</protein>
<name>A0A9P0HTT2_NEZVI</name>
<keyword evidence="2" id="KW-1185">Reference proteome</keyword>
<gene>
    <name evidence="1" type="ORF">NEZAVI_LOCUS15649</name>
</gene>
<dbReference type="AlphaFoldDB" id="A0A9P0HTT2"/>
<dbReference type="EMBL" id="OV725083">
    <property type="protein sequence ID" value="CAH1408049.1"/>
    <property type="molecule type" value="Genomic_DNA"/>
</dbReference>
<dbReference type="OrthoDB" id="10407164at2759"/>
<reference evidence="1" key="1">
    <citation type="submission" date="2022-01" db="EMBL/GenBank/DDBJ databases">
        <authorList>
            <person name="King R."/>
        </authorList>
    </citation>
    <scope>NUCLEOTIDE SEQUENCE</scope>
</reference>